<dbReference type="eggNOG" id="KOG0133">
    <property type="taxonomic scope" value="Eukaryota"/>
</dbReference>
<dbReference type="PANTHER" id="PTHR10211">
    <property type="entry name" value="DEOXYRIBODIPYRIMIDINE PHOTOLYASE"/>
    <property type="match status" value="1"/>
</dbReference>
<reference evidence="17" key="1">
    <citation type="journal article" date="2010" name="Nature">
        <title>The Amphimedon queenslandica genome and the evolution of animal complexity.</title>
        <authorList>
            <person name="Srivastava M."/>
            <person name="Simakov O."/>
            <person name="Chapman J."/>
            <person name="Fahey B."/>
            <person name="Gauthier M.E."/>
            <person name="Mitros T."/>
            <person name="Richards G.S."/>
            <person name="Conaco C."/>
            <person name="Dacre M."/>
            <person name="Hellsten U."/>
            <person name="Larroux C."/>
            <person name="Putnam N.H."/>
            <person name="Stanke M."/>
            <person name="Adamska M."/>
            <person name="Darling A."/>
            <person name="Degnan S.M."/>
            <person name="Oakley T.H."/>
            <person name="Plachetzki D.C."/>
            <person name="Zhai Y."/>
            <person name="Adamski M."/>
            <person name="Calcino A."/>
            <person name="Cummins S.F."/>
            <person name="Goodstein D.M."/>
            <person name="Harris C."/>
            <person name="Jackson D.J."/>
            <person name="Leys S.P."/>
            <person name="Shu S."/>
            <person name="Woodcroft B.J."/>
            <person name="Vervoort M."/>
            <person name="Kosik K.S."/>
            <person name="Manning G."/>
            <person name="Degnan B.M."/>
            <person name="Rokhsar D.S."/>
        </authorList>
    </citation>
    <scope>NUCLEOTIDE SEQUENCE [LARGE SCALE GENOMIC DNA]</scope>
</reference>
<evidence type="ECO:0000256" key="9">
    <source>
        <dbReference type="ARBA" id="ARBA00023204"/>
    </source>
</evidence>
<dbReference type="InterPro" id="IPR036134">
    <property type="entry name" value="Crypto/Photolyase_FAD-like_sf"/>
</dbReference>
<dbReference type="InterPro" id="IPR008148">
    <property type="entry name" value="DNA_photolyase_2"/>
</dbReference>
<evidence type="ECO:0000256" key="12">
    <source>
        <dbReference type="ARBA" id="ARBA00033999"/>
    </source>
</evidence>
<evidence type="ECO:0000256" key="14">
    <source>
        <dbReference type="ARBA" id="ARBA00083107"/>
    </source>
</evidence>
<dbReference type="FunFam" id="1.10.579.10:FF:000002">
    <property type="entry name" value="Deoxyribodipyrimidine photolyase"/>
    <property type="match status" value="1"/>
</dbReference>
<keyword evidence="10" id="KW-0456">Lyase</keyword>
<dbReference type="Proteomes" id="UP000007879">
    <property type="component" value="Unassembled WGS sequence"/>
</dbReference>
<dbReference type="STRING" id="400682.A0A1X7U8P6"/>
<organism evidence="16">
    <name type="scientific">Amphimedon queenslandica</name>
    <name type="common">Sponge</name>
    <dbReference type="NCBI Taxonomy" id="400682"/>
    <lineage>
        <taxon>Eukaryota</taxon>
        <taxon>Metazoa</taxon>
        <taxon>Porifera</taxon>
        <taxon>Demospongiae</taxon>
        <taxon>Heteroscleromorpha</taxon>
        <taxon>Haplosclerida</taxon>
        <taxon>Niphatidae</taxon>
        <taxon>Amphimedon</taxon>
    </lineage>
</organism>
<dbReference type="InterPro" id="IPR036155">
    <property type="entry name" value="Crypto/Photolyase_N_sf"/>
</dbReference>
<sequence length="502" mass="57304">MAAGSQAAGAARGAALQESLLIAGSSFNMKRCRLITKPTAGKSSIVKGPVLYWMSRDQRVQDNWGLVYSQELANKHGVPLLVAFTLVPKFLDATWRQYSFMMSGLQEVEKELLKLKIPFHLLLGKAQSCLPSFIAKESVSVVVCDFSPLRVPLGWVKETGAELDKIKVPLVQVDAHNIVPVWLASDKQEYAARTIRNKIHKFLPEFLTEFPPVTVHTHNSKLTMKSTNWIKARESLEVDMTVSEVSWATPGTNAGLKVLDDFCTKRLKFFAAQRNDPNKDSLSNLSPWYHFGQVGVQRAILKVKSYSSKHSESVSAYIEEAVVRRELADNFCYYNPHYDSISGAAQWAQDTLKAHKKDKREYIYTQEQFESSSTHDPLWNAAQLQMVQEGKMHGFLRMYWAKKILEWTSSPEEGLRIAIYLNDKYEIDGRDPNGYVGCMWSICGIHDQGWAERSVFGKIRYMNYQGCKRKFDVGQFERKYNKKRKLDKDELPAAFKKFKKQK</sequence>
<dbReference type="AlphaFoldDB" id="A0A1X7U8P6"/>
<reference evidence="16" key="2">
    <citation type="submission" date="2017-05" db="UniProtKB">
        <authorList>
            <consortium name="EnsemblMetazoa"/>
        </authorList>
    </citation>
    <scope>IDENTIFICATION</scope>
</reference>
<evidence type="ECO:0000256" key="4">
    <source>
        <dbReference type="ARBA" id="ARBA00014046"/>
    </source>
</evidence>
<dbReference type="FunFam" id="3.40.50.620:FF:000110">
    <property type="entry name" value="Deoxyribodipyrimidine photolyase"/>
    <property type="match status" value="1"/>
</dbReference>
<dbReference type="Gene3D" id="1.25.40.80">
    <property type="match status" value="1"/>
</dbReference>
<evidence type="ECO:0000256" key="6">
    <source>
        <dbReference type="ARBA" id="ARBA00022763"/>
    </source>
</evidence>
<evidence type="ECO:0000256" key="11">
    <source>
        <dbReference type="ARBA" id="ARBA00031671"/>
    </source>
</evidence>
<dbReference type="InterPro" id="IPR006050">
    <property type="entry name" value="DNA_photolyase_N"/>
</dbReference>
<dbReference type="KEGG" id="aqu:100641091"/>
<dbReference type="Gene3D" id="1.10.579.10">
    <property type="entry name" value="DNA Cyclobutane Dipyrimidine Photolyase, subunit A, domain 3"/>
    <property type="match status" value="1"/>
</dbReference>
<evidence type="ECO:0000256" key="8">
    <source>
        <dbReference type="ARBA" id="ARBA00023125"/>
    </source>
</evidence>
<dbReference type="SUPFAM" id="SSF48173">
    <property type="entry name" value="Cryptochrome/photolyase FAD-binding domain"/>
    <property type="match status" value="1"/>
</dbReference>
<accession>A0A1X7U8P6</accession>
<evidence type="ECO:0000259" key="15">
    <source>
        <dbReference type="PROSITE" id="PS51645"/>
    </source>
</evidence>
<dbReference type="GO" id="GO:0009650">
    <property type="term" value="P:UV protection"/>
    <property type="evidence" value="ECO:0007669"/>
    <property type="project" value="UniProtKB-ARBA"/>
</dbReference>
<evidence type="ECO:0000256" key="1">
    <source>
        <dbReference type="ARBA" id="ARBA00001974"/>
    </source>
</evidence>
<evidence type="ECO:0000256" key="13">
    <source>
        <dbReference type="ARBA" id="ARBA00059220"/>
    </source>
</evidence>
<dbReference type="EC" id="4.1.99.3" evidence="3"/>
<evidence type="ECO:0000256" key="7">
    <source>
        <dbReference type="ARBA" id="ARBA00022827"/>
    </source>
</evidence>
<comment type="catalytic activity">
    <reaction evidence="12">
        <text>cyclobutadipyrimidine (in DNA) = 2 pyrimidine residues (in DNA).</text>
        <dbReference type="EC" id="4.1.99.3"/>
    </reaction>
</comment>
<dbReference type="Pfam" id="PF00875">
    <property type="entry name" value="DNA_photolyase"/>
    <property type="match status" value="1"/>
</dbReference>
<name>A0A1X7U8P6_AMPQE</name>
<keyword evidence="17" id="KW-1185">Reference proteome</keyword>
<dbReference type="PANTHER" id="PTHR10211:SF0">
    <property type="entry name" value="DEOXYRIBODIPYRIMIDINE PHOTO-LYASE"/>
    <property type="match status" value="1"/>
</dbReference>
<keyword evidence="5" id="KW-0285">Flavoprotein</keyword>
<proteinExistence type="inferred from homology"/>
<evidence type="ECO:0000256" key="5">
    <source>
        <dbReference type="ARBA" id="ARBA00022630"/>
    </source>
</evidence>
<evidence type="ECO:0000313" key="17">
    <source>
        <dbReference type="Proteomes" id="UP000007879"/>
    </source>
</evidence>
<keyword evidence="8" id="KW-0238">DNA-binding</keyword>
<keyword evidence="6" id="KW-0227">DNA damage</keyword>
<dbReference type="NCBIfam" id="TIGR00591">
    <property type="entry name" value="phr2"/>
    <property type="match status" value="1"/>
</dbReference>
<feature type="domain" description="Photolyase/cryptochrome alpha/beta" evidence="15">
    <location>
        <begin position="48"/>
        <end position="181"/>
    </location>
</feature>
<dbReference type="PROSITE" id="PS51645">
    <property type="entry name" value="PHR_CRY_ALPHA_BETA"/>
    <property type="match status" value="1"/>
</dbReference>
<dbReference type="InterPro" id="IPR052219">
    <property type="entry name" value="Photolyase_Class-2"/>
</dbReference>
<dbReference type="FunFam" id="1.25.40.80:FF:000004">
    <property type="entry name" value="Deoxyribodipyrimidine photolyase"/>
    <property type="match status" value="1"/>
</dbReference>
<evidence type="ECO:0000256" key="3">
    <source>
        <dbReference type="ARBA" id="ARBA00013149"/>
    </source>
</evidence>
<protein>
    <recommendedName>
        <fullName evidence="4">Deoxyribodipyrimidine photo-lyase</fullName>
        <ecNumber evidence="3">4.1.99.3</ecNumber>
    </recommendedName>
    <alternativeName>
        <fullName evidence="11">DNA photolyase</fullName>
    </alternativeName>
    <alternativeName>
        <fullName evidence="14">Photoreactivating enzyme</fullName>
    </alternativeName>
</protein>
<dbReference type="OrthoDB" id="496749at2759"/>
<dbReference type="GO" id="GO:0003677">
    <property type="term" value="F:DNA binding"/>
    <property type="evidence" value="ECO:0007669"/>
    <property type="project" value="UniProtKB-KW"/>
</dbReference>
<evidence type="ECO:0000313" key="16">
    <source>
        <dbReference type="EnsemblMetazoa" id="Aqu2.1.23831_001"/>
    </source>
</evidence>
<dbReference type="InParanoid" id="A0A1X7U8P6"/>
<dbReference type="GO" id="GO:0003904">
    <property type="term" value="F:deoxyribodipyrimidine photo-lyase activity"/>
    <property type="evidence" value="ECO:0007669"/>
    <property type="project" value="UniProtKB-EC"/>
</dbReference>
<dbReference type="EnsemblMetazoa" id="XM_003388698.3">
    <property type="protein sequence ID" value="XP_003388746.2"/>
    <property type="gene ID" value="LOC100641091"/>
</dbReference>
<gene>
    <name evidence="16" type="primary">100641091</name>
</gene>
<comment type="function">
    <text evidence="13">Involved in repair of UV radiation-induced DNA damage. Catalyzes the light-dependent monomerization (300-600 nm) of cyclobutyl pyrimidine dimers (in cis-syn configuration), which are formed between adjacent bases on the same DNA strand upon exposure to ultraviolet radiation.</text>
</comment>
<keyword evidence="9" id="KW-0234">DNA repair</keyword>
<evidence type="ECO:0000256" key="10">
    <source>
        <dbReference type="ARBA" id="ARBA00023239"/>
    </source>
</evidence>
<dbReference type="Gene3D" id="3.40.50.620">
    <property type="entry name" value="HUPs"/>
    <property type="match status" value="1"/>
</dbReference>
<comment type="similarity">
    <text evidence="2">Belongs to the DNA photolyase class-2 family.</text>
</comment>
<dbReference type="SUPFAM" id="SSF52425">
    <property type="entry name" value="Cryptochrome/photolyase, N-terminal domain"/>
    <property type="match status" value="1"/>
</dbReference>
<dbReference type="PROSITE" id="PS01084">
    <property type="entry name" value="DNA_PHOTOLYASES_2_2"/>
    <property type="match status" value="1"/>
</dbReference>
<dbReference type="EnsemblMetazoa" id="Aqu2.1.23831_001">
    <property type="protein sequence ID" value="Aqu2.1.23831_001"/>
    <property type="gene ID" value="Aqu2.1.23831"/>
</dbReference>
<dbReference type="InterPro" id="IPR014729">
    <property type="entry name" value="Rossmann-like_a/b/a_fold"/>
</dbReference>
<dbReference type="GO" id="GO:0000719">
    <property type="term" value="P:photoreactive repair"/>
    <property type="evidence" value="ECO:0007669"/>
    <property type="project" value="TreeGrafter"/>
</dbReference>
<evidence type="ECO:0000256" key="2">
    <source>
        <dbReference type="ARBA" id="ARBA00006409"/>
    </source>
</evidence>
<comment type="cofactor">
    <cofactor evidence="1">
        <name>FAD</name>
        <dbReference type="ChEBI" id="CHEBI:57692"/>
    </cofactor>
</comment>
<dbReference type="InterPro" id="IPR032673">
    <property type="entry name" value="DNA_photolyase_2_CS"/>
</dbReference>
<keyword evidence="7" id="KW-0274">FAD</keyword>